<proteinExistence type="predicted"/>
<name>A0ABT4VY98_9RHOB</name>
<evidence type="ECO:0000313" key="1">
    <source>
        <dbReference type="EMBL" id="MDA5093236.1"/>
    </source>
</evidence>
<protein>
    <submittedName>
        <fullName evidence="1">Glycosyltransferase family 2 protein</fullName>
    </submittedName>
</protein>
<comment type="caution">
    <text evidence="1">The sequence shown here is derived from an EMBL/GenBank/DDBJ whole genome shotgun (WGS) entry which is preliminary data.</text>
</comment>
<dbReference type="Proteomes" id="UP001528040">
    <property type="component" value="Unassembled WGS sequence"/>
</dbReference>
<dbReference type="Pfam" id="PF13704">
    <property type="entry name" value="Glyco_tranf_2_4"/>
    <property type="match status" value="1"/>
</dbReference>
<keyword evidence="2" id="KW-1185">Reference proteome</keyword>
<dbReference type="EMBL" id="JAQIIO010000002">
    <property type="protein sequence ID" value="MDA5093236.1"/>
    <property type="molecule type" value="Genomic_DNA"/>
</dbReference>
<reference evidence="1 2" key="1">
    <citation type="submission" date="2023-01" db="EMBL/GenBank/DDBJ databases">
        <authorList>
            <person name="Yoon J.-W."/>
        </authorList>
    </citation>
    <scope>NUCLEOTIDE SEQUENCE [LARGE SCALE GENOMIC DNA]</scope>
    <source>
        <strain evidence="1 2">KMU-50</strain>
    </source>
</reference>
<gene>
    <name evidence="1" type="ORF">O2N63_03970</name>
</gene>
<evidence type="ECO:0000313" key="2">
    <source>
        <dbReference type="Proteomes" id="UP001528040"/>
    </source>
</evidence>
<organism evidence="1 2">
    <name type="scientific">Aliiroseovarius salicola</name>
    <dbReference type="NCBI Taxonomy" id="3009082"/>
    <lineage>
        <taxon>Bacteria</taxon>
        <taxon>Pseudomonadati</taxon>
        <taxon>Pseudomonadota</taxon>
        <taxon>Alphaproteobacteria</taxon>
        <taxon>Rhodobacterales</taxon>
        <taxon>Paracoccaceae</taxon>
        <taxon>Aliiroseovarius</taxon>
    </lineage>
</organism>
<sequence length="305" mass="35186">MAERWQVACILKERLEITLRFVAWYLDLGADHITLFFDNPQDKAIAVLADEPKVTCIPCTPEFWRSIGVDPELRFPKRQNLALTHAYQQVEDGWLLNVDSDELLLVRDDVSTFLETVPQKAHSVRVLPVEQLHTGKTEVLHLRAAMNKETARFVYGEDARLFGPRRRGLVGHSQGKSFIRAGVQVTWLRQHWPVLPKGQDHHEVVVRPSDNFLLVHMMGEDFRAWRSKLEWRLSSANFSPTLREHVQAALASDAPRKDLRRLYRALYHAETPKLQRMAEQGVLFQISDDLDAPAKLRYADVLKSR</sequence>
<dbReference type="RefSeq" id="WP_271052925.1">
    <property type="nucleotide sequence ID" value="NZ_JAQIIO010000002.1"/>
</dbReference>
<accession>A0ABT4VY98</accession>